<dbReference type="AlphaFoldDB" id="D1AWU6"/>
<accession>D1AWU6</accession>
<dbReference type="KEGG" id="smf:Smon_0288"/>
<sequence length="433" mass="51937">MMRTKIEDFLKSKEKYKVYKDFSEIPEYIKEMIYDDNMDIGFSRDLITPLSENYGLERLFKYIKEYQPRTYEVLKDAKNLMYIVFEEHFLKYGYPISRDCLAFELNGTALILDRKYYGDNPDQPSFKKDTYKTLVALPKELYYSYYYEFMGLGFPVLNKNWSFRNLPQSIYEWNNLDGYLEEIGLKKKRRIEVIKSYTKYFSKLLNNKKANAEDMYTFMDTNIYGEVRNDNDYAFFVFAYIENGDIYVIRNGDYERPKKLINPVEAIDKYVAHVLSGKDNFNFDEYLEEMKVDIEETKVYEVVELKTKGIIKDREKVVNEVMSLMNCIEISDEIYYKTESGEYEDVSHFNFEEEEIEIMGFMKDEDDNIDFKIYYSYKKGKHLLAYSKLYETSMEKGMIVDFLKVVSNNNEIKEKVINKDSTKFYIDLWDIFS</sequence>
<evidence type="ECO:0000313" key="1">
    <source>
        <dbReference type="EMBL" id="ACZ00772.1"/>
    </source>
</evidence>
<dbReference type="RefSeq" id="WP_012858329.1">
    <property type="nucleotide sequence ID" value="NC_013515.1"/>
</dbReference>
<dbReference type="HOGENOM" id="CLU_642379_0_0_0"/>
<dbReference type="EMBL" id="CP001779">
    <property type="protein sequence ID" value="ACZ00772.1"/>
    <property type="molecule type" value="Genomic_DNA"/>
</dbReference>
<dbReference type="eggNOG" id="ENOG5033AP1">
    <property type="taxonomic scope" value="Bacteria"/>
</dbReference>
<evidence type="ECO:0000313" key="2">
    <source>
        <dbReference type="Proteomes" id="UP000002072"/>
    </source>
</evidence>
<dbReference type="STRING" id="519441.Smon_0288"/>
<name>D1AWU6_STRM9</name>
<proteinExistence type="predicted"/>
<dbReference type="Proteomes" id="UP000002072">
    <property type="component" value="Chromosome"/>
</dbReference>
<reference evidence="1 2" key="1">
    <citation type="journal article" date="2009" name="Stand. Genomic Sci.">
        <title>Complete genome sequence of Streptobacillus moniliformis type strain (9901T).</title>
        <authorList>
            <person name="Nolan M."/>
            <person name="Gronow S."/>
            <person name="Lapidus A."/>
            <person name="Ivanova N."/>
            <person name="Copeland A."/>
            <person name="Lucas S."/>
            <person name="Del Rio T.G."/>
            <person name="Chen F."/>
            <person name="Tice H."/>
            <person name="Pitluck S."/>
            <person name="Cheng J.F."/>
            <person name="Sims D."/>
            <person name="Meincke L."/>
            <person name="Bruce D."/>
            <person name="Goodwin L."/>
            <person name="Brettin T."/>
            <person name="Han C."/>
            <person name="Detter J.C."/>
            <person name="Ovchinikova G."/>
            <person name="Pati A."/>
            <person name="Mavromatis K."/>
            <person name="Mikhailova N."/>
            <person name="Chen A."/>
            <person name="Palaniappan K."/>
            <person name="Land M."/>
            <person name="Hauser L."/>
            <person name="Chang Y.J."/>
            <person name="Jeffries C.D."/>
            <person name="Rohde M."/>
            <person name="Sproer C."/>
            <person name="Goker M."/>
            <person name="Bristow J."/>
            <person name="Eisen J.A."/>
            <person name="Markowitz V."/>
            <person name="Hugenholtz P."/>
            <person name="Kyrpides N.C."/>
            <person name="Klenk H.P."/>
            <person name="Chain P."/>
        </authorList>
    </citation>
    <scope>NUCLEOTIDE SEQUENCE [LARGE SCALE GENOMIC DNA]</scope>
    <source>
        <strain evidence="2">ATCC 14647 / DSM 12112 / NCTC 10651 / 9901</strain>
    </source>
</reference>
<protein>
    <submittedName>
        <fullName evidence="1">Uncharacterized protein</fullName>
    </submittedName>
</protein>
<organism evidence="1 2">
    <name type="scientific">Streptobacillus moniliformis (strain ATCC 14647 / DSM 12112 / NCTC 10651 / 9901)</name>
    <dbReference type="NCBI Taxonomy" id="519441"/>
    <lineage>
        <taxon>Bacteria</taxon>
        <taxon>Fusobacteriati</taxon>
        <taxon>Fusobacteriota</taxon>
        <taxon>Fusobacteriia</taxon>
        <taxon>Fusobacteriales</taxon>
        <taxon>Leptotrichiaceae</taxon>
        <taxon>Streptobacillus</taxon>
    </lineage>
</organism>
<gene>
    <name evidence="1" type="ordered locus">Smon_0288</name>
</gene>
<dbReference type="GeneID" id="29673315"/>
<keyword evidence="2" id="KW-1185">Reference proteome</keyword>